<dbReference type="Pfam" id="PF13091">
    <property type="entry name" value="PLDc_2"/>
    <property type="match status" value="1"/>
</dbReference>
<dbReference type="EMBL" id="MZGX01000028">
    <property type="protein sequence ID" value="OPX42466.1"/>
    <property type="molecule type" value="Genomic_DNA"/>
</dbReference>
<dbReference type="PROSITE" id="PS50035">
    <property type="entry name" value="PLD"/>
    <property type="match status" value="1"/>
</dbReference>
<evidence type="ECO:0000256" key="2">
    <source>
        <dbReference type="ARBA" id="ARBA00022741"/>
    </source>
</evidence>
<dbReference type="PANTHER" id="PTHR43788:SF8">
    <property type="entry name" value="DNA-BINDING PROTEIN SMUBP-2"/>
    <property type="match status" value="1"/>
</dbReference>
<accession>A0A1V4SG32</accession>
<dbReference type="GO" id="GO:0003678">
    <property type="term" value="F:DNA helicase activity"/>
    <property type="evidence" value="ECO:0007669"/>
    <property type="project" value="UniProtKB-ARBA"/>
</dbReference>
<dbReference type="GO" id="GO:0016787">
    <property type="term" value="F:hydrolase activity"/>
    <property type="evidence" value="ECO:0007669"/>
    <property type="project" value="UniProtKB-KW"/>
</dbReference>
<keyword evidence="4 8" id="KW-0347">Helicase</keyword>
<dbReference type="GO" id="GO:0006793">
    <property type="term" value="P:phosphorus metabolic process"/>
    <property type="evidence" value="ECO:0007669"/>
    <property type="project" value="UniProtKB-ARBA"/>
</dbReference>
<dbReference type="RefSeq" id="WP_165755792.1">
    <property type="nucleotide sequence ID" value="NZ_MZGX01000028.1"/>
</dbReference>
<organism evidence="8 9">
    <name type="scientific">Ruminiclostridium hungatei</name>
    <name type="common">Clostridium hungatei</name>
    <dbReference type="NCBI Taxonomy" id="48256"/>
    <lineage>
        <taxon>Bacteria</taxon>
        <taxon>Bacillati</taxon>
        <taxon>Bacillota</taxon>
        <taxon>Clostridia</taxon>
        <taxon>Eubacteriales</taxon>
        <taxon>Oscillospiraceae</taxon>
        <taxon>Ruminiclostridium</taxon>
    </lineage>
</organism>
<dbReference type="Pfam" id="PF13087">
    <property type="entry name" value="AAA_12"/>
    <property type="match status" value="1"/>
</dbReference>
<dbReference type="Gene3D" id="3.40.50.300">
    <property type="entry name" value="P-loop containing nucleotide triphosphate hydrolases"/>
    <property type="match status" value="3"/>
</dbReference>
<name>A0A1V4SG32_RUMHU</name>
<dbReference type="InterPro" id="IPR041679">
    <property type="entry name" value="DNA2/NAM7-like_C"/>
</dbReference>
<feature type="domain" description="PLD phosphodiesterase" evidence="7">
    <location>
        <begin position="1208"/>
        <end position="1235"/>
    </location>
</feature>
<dbReference type="InterPro" id="IPR001736">
    <property type="entry name" value="PLipase_D/transphosphatidylase"/>
</dbReference>
<keyword evidence="5" id="KW-0067">ATP-binding</keyword>
<evidence type="ECO:0000256" key="5">
    <source>
        <dbReference type="ARBA" id="ARBA00022840"/>
    </source>
</evidence>
<dbReference type="Proteomes" id="UP000191554">
    <property type="component" value="Unassembled WGS sequence"/>
</dbReference>
<keyword evidence="3" id="KW-0378">Hydrolase</keyword>
<dbReference type="CDD" id="cd18808">
    <property type="entry name" value="SF1_C_Upf1"/>
    <property type="match status" value="1"/>
</dbReference>
<dbReference type="InterPro" id="IPR047187">
    <property type="entry name" value="SF1_C_Upf1"/>
</dbReference>
<evidence type="ECO:0000313" key="9">
    <source>
        <dbReference type="Proteomes" id="UP000191554"/>
    </source>
</evidence>
<reference evidence="8 9" key="1">
    <citation type="submission" date="2017-03" db="EMBL/GenBank/DDBJ databases">
        <title>Genome sequence of Clostridium hungatei DSM 14427.</title>
        <authorList>
            <person name="Poehlein A."/>
            <person name="Daniel R."/>
        </authorList>
    </citation>
    <scope>NUCLEOTIDE SEQUENCE [LARGE SCALE GENOMIC DNA]</scope>
    <source>
        <strain evidence="8 9">DSM 14427</strain>
    </source>
</reference>
<evidence type="ECO:0000313" key="8">
    <source>
        <dbReference type="EMBL" id="OPX42466.1"/>
    </source>
</evidence>
<gene>
    <name evidence="8" type="ORF">CLHUN_35910</name>
</gene>
<keyword evidence="6" id="KW-0175">Coiled coil</keyword>
<dbReference type="PANTHER" id="PTHR43788">
    <property type="entry name" value="DNA2/NAM7 HELICASE FAMILY MEMBER"/>
    <property type="match status" value="1"/>
</dbReference>
<proteinExistence type="inferred from homology"/>
<dbReference type="AlphaFoldDB" id="A0A1V4SG32"/>
<keyword evidence="9" id="KW-1185">Reference proteome</keyword>
<comment type="similarity">
    <text evidence="1">Belongs to the DNA2/NAM7 helicase family.</text>
</comment>
<dbReference type="SUPFAM" id="SSF56024">
    <property type="entry name" value="Phospholipase D/nuclease"/>
    <property type="match status" value="1"/>
</dbReference>
<dbReference type="Pfam" id="PF13086">
    <property type="entry name" value="AAA_11"/>
    <property type="match status" value="2"/>
</dbReference>
<sequence length="1263" mass="147403">MESFNKTIEYFIQYELMNRFNEIEIKEGKGIYLDKVLFANIAETQNKVNKAKAEKIKEFIKKISFKDKQYGKNILPKILEFLQYTNEKNNLVDNLRSIIDKKQYEFFNNYELDIYVLANIIMDNNLIVLYPILARGKKKIPLVIFECKIQDNKHVILNYKVQQEALRVIVASILKHGIRDITSAMGNEFYELSNSLASIQNPDIFETINIIDEDLKSKFASEEFEGIWSIKDYENWAVTEELAITLESLNELQEPIFREELEHLKDIVKDSGLPTLIQKYLFSNENSKHIDLINDNFHFGSYASGFSVNEKQWKVISSYNSNELTSVSGPPGTGKTTILKEIIADNLTRKIKDIVDNWDKPWEEFGYNNQKVYSSPFKGECNKSMILTSTNNDAVDNIGLELLREIEYFSEIAQNSLSPKYQNENLKGIFCARLGKKENMDIFNMGALKPLIEYLKNSDVYDEEATVTLLDSFKKNWEVISIAEAEIKEYLSNRRDTLEKLKQKNIVRDEITTELIEKINRDLQSEYVKICKHVSDIEESSSKCRAELVEINVALNDALTKIKQNGKENQSINVIIDTIKKYKKVPIIGNLIVKFSKIEKENGTQEELEEKLEDNKLELKHFITVKQNMIQEYEEKSKKIDEYKVELKSQNEECSYIEEKLTHIEKVQGIIDTYDYLKEKYHFSCSWDAKEYLFFNDIVFVNIRNELFILGLRINEAYIKKNKKEIIFNLEKVYPDKWFQPFYRRENKYDDTYTKCIKVMWETMFLCFPIVTTTLHSFDKSKFHMISGLFDTIMFDEAGQALLHTAVAPLYRARKCIIVGDVFQLEPIRGSEERLVERYKFDQNTEGCIDIERNSVQHGADRGADTYEVLNEQRVGIILDEHRRCENAIVQFSNRHVYERRLKIVKEDEDKVFLGKNLCFIDVRGSKNKNNENSSEAIICERVINSIIALYGEEYRSKIGIVTPFKNQVKLIEKYVHKIEVGTVHSFQGQEKEIIILCSAIDDSKKNNGVGFVGRKPNFLNVAFTRAKKQLIVIGNYEVYKNSNNYLTKAIETIEHYGLIYSIYRTELIAEKDIDKKHIEQFLNLFDVKKSSSEIYSELFKEYMTSGLLVEPKKHYNFLVNIIQKSNKSIYVVSPWITKSVVNDEMINIIKQKVIDDNKFLICFGYHKTNYTLEQVDKIVEKDNFGDNAGSMYAINKLKEVLKEDLKYIPPIHTKALIIDDEFMLIGSHNWLSNSGSRNNAKDEISCVVVNKEMIEYVKRRYF</sequence>
<feature type="coiled-coil region" evidence="6">
    <location>
        <begin position="598"/>
        <end position="660"/>
    </location>
</feature>
<comment type="caution">
    <text evidence="8">The sequence shown here is derived from an EMBL/GenBank/DDBJ whole genome shotgun (WGS) entry which is preliminary data.</text>
</comment>
<evidence type="ECO:0000256" key="3">
    <source>
        <dbReference type="ARBA" id="ARBA00022801"/>
    </source>
</evidence>
<evidence type="ECO:0000256" key="4">
    <source>
        <dbReference type="ARBA" id="ARBA00022806"/>
    </source>
</evidence>
<dbReference type="InterPro" id="IPR041677">
    <property type="entry name" value="DNA2/NAM7_AAA_11"/>
</dbReference>
<evidence type="ECO:0000256" key="1">
    <source>
        <dbReference type="ARBA" id="ARBA00007913"/>
    </source>
</evidence>
<dbReference type="Gene3D" id="3.30.870.10">
    <property type="entry name" value="Endonuclease Chain A"/>
    <property type="match status" value="1"/>
</dbReference>
<dbReference type="SUPFAM" id="SSF52540">
    <property type="entry name" value="P-loop containing nucleoside triphosphate hydrolases"/>
    <property type="match status" value="1"/>
</dbReference>
<dbReference type="InterPro" id="IPR025202">
    <property type="entry name" value="PLD-like_dom"/>
</dbReference>
<dbReference type="InterPro" id="IPR027417">
    <property type="entry name" value="P-loop_NTPase"/>
</dbReference>
<evidence type="ECO:0000259" key="7">
    <source>
        <dbReference type="PROSITE" id="PS50035"/>
    </source>
</evidence>
<evidence type="ECO:0000256" key="6">
    <source>
        <dbReference type="SAM" id="Coils"/>
    </source>
</evidence>
<dbReference type="InterPro" id="IPR050534">
    <property type="entry name" value="Coronavir_polyprotein_1ab"/>
</dbReference>
<keyword evidence="2" id="KW-0547">Nucleotide-binding</keyword>
<dbReference type="GO" id="GO:0005524">
    <property type="term" value="F:ATP binding"/>
    <property type="evidence" value="ECO:0007669"/>
    <property type="project" value="UniProtKB-KW"/>
</dbReference>
<dbReference type="STRING" id="48256.CLHUN_35910"/>
<protein>
    <submittedName>
        <fullName evidence="8">Viral (Superfamily 1) RNA helicase</fullName>
    </submittedName>
</protein>